<keyword evidence="2" id="KW-1185">Reference proteome</keyword>
<protein>
    <submittedName>
        <fullName evidence="1">Uncharacterized protein</fullName>
    </submittedName>
</protein>
<accession>A0A164B4B6</accession>
<dbReference type="AlphaFoldDB" id="A0A164B4B6"/>
<name>A0A164B4B6_9MYCO</name>
<dbReference type="Proteomes" id="UP000077342">
    <property type="component" value="Unassembled WGS sequence"/>
</dbReference>
<reference evidence="2" key="1">
    <citation type="submission" date="2016-04" db="EMBL/GenBank/DDBJ databases">
        <authorList>
            <person name="Strapagiel D."/>
            <person name="Borowka P."/>
            <person name="Marciniak B."/>
            <person name="Bakula Z."/>
            <person name="Van Ingen J."/>
            <person name="Safianowska A."/>
            <person name="Dziadek J."/>
            <person name="Jagielski T."/>
        </authorList>
    </citation>
    <scope>NUCLEOTIDE SEQUENCE [LARGE SCALE GENOMIC DNA]</scope>
    <source>
        <strain evidence="2">1010001458</strain>
    </source>
</reference>
<gene>
    <name evidence="1" type="ORF">A4G28_04525</name>
</gene>
<evidence type="ECO:0000313" key="1">
    <source>
        <dbReference type="EMBL" id="KZS63103.1"/>
    </source>
</evidence>
<comment type="caution">
    <text evidence="1">The sequence shown here is derived from an EMBL/GenBank/DDBJ whole genome shotgun (WGS) entry which is preliminary data.</text>
</comment>
<organism evidence="1 2">
    <name type="scientific">Mycobacterium ostraviense</name>
    <dbReference type="NCBI Taxonomy" id="2738409"/>
    <lineage>
        <taxon>Bacteria</taxon>
        <taxon>Bacillati</taxon>
        <taxon>Actinomycetota</taxon>
        <taxon>Actinomycetes</taxon>
        <taxon>Mycobacteriales</taxon>
        <taxon>Mycobacteriaceae</taxon>
        <taxon>Mycobacterium</taxon>
    </lineage>
</organism>
<evidence type="ECO:0000313" key="2">
    <source>
        <dbReference type="Proteomes" id="UP000077342"/>
    </source>
</evidence>
<dbReference type="EMBL" id="LWCI01000100">
    <property type="protein sequence ID" value="KZS63103.1"/>
    <property type="molecule type" value="Genomic_DNA"/>
</dbReference>
<proteinExistence type="predicted"/>
<sequence length="89" mass="9408">MSPIWVSIVDRLAMSVPTAAAVACPALSMRSCRYCSAADAIGPMTGICEMNVMKYWMASWTSVDAEINPPVTSLRQSSIDLAANAASPP</sequence>